<protein>
    <submittedName>
        <fullName evidence="1">Uncharacterized protein</fullName>
    </submittedName>
</protein>
<accession>A0A1M4SEK7</accession>
<name>A0A1M4SEK7_9CLOT</name>
<dbReference type="RefSeq" id="WP_072848171.1">
    <property type="nucleotide sequence ID" value="NZ_FQVI01000001.1"/>
</dbReference>
<proteinExistence type="predicted"/>
<reference evidence="1 2" key="1">
    <citation type="submission" date="2016-11" db="EMBL/GenBank/DDBJ databases">
        <authorList>
            <person name="Jaros S."/>
            <person name="Januszkiewicz K."/>
            <person name="Wedrychowicz H."/>
        </authorList>
    </citation>
    <scope>NUCLEOTIDE SEQUENCE [LARGE SCALE GENOMIC DNA]</scope>
    <source>
        <strain evidence="1 2">DSM 17459</strain>
    </source>
</reference>
<dbReference type="Proteomes" id="UP000184245">
    <property type="component" value="Unassembled WGS sequence"/>
</dbReference>
<gene>
    <name evidence="1" type="ORF">SAMN02745158_00079</name>
</gene>
<dbReference type="STRING" id="1122155.SAMN02745158_00079"/>
<evidence type="ECO:0000313" key="2">
    <source>
        <dbReference type="Proteomes" id="UP000184245"/>
    </source>
</evidence>
<dbReference type="AlphaFoldDB" id="A0A1M4SEK7"/>
<evidence type="ECO:0000313" key="1">
    <source>
        <dbReference type="EMBL" id="SHE30595.1"/>
    </source>
</evidence>
<dbReference type="EMBL" id="FQVI01000001">
    <property type="protein sequence ID" value="SHE30595.1"/>
    <property type="molecule type" value="Genomic_DNA"/>
</dbReference>
<sequence length="158" mass="17327">MAISYIPVYGIIQNMENVSGQCCQQLVTLRTEEGVVRLMLAPDTYVIGSVRLRPGMSVAAFYDGNAPVPLIYPPQYRALIIGQRNPLENIAVNFFDSTLTASDGSLKLNPGPSTDVITSNGQRFSCSLANQTLIVYYRATTRSIPPQTTPRKIIVLCK</sequence>
<organism evidence="1 2">
    <name type="scientific">Lactonifactor longoviformis DSM 17459</name>
    <dbReference type="NCBI Taxonomy" id="1122155"/>
    <lineage>
        <taxon>Bacteria</taxon>
        <taxon>Bacillati</taxon>
        <taxon>Bacillota</taxon>
        <taxon>Clostridia</taxon>
        <taxon>Eubacteriales</taxon>
        <taxon>Clostridiaceae</taxon>
        <taxon>Lactonifactor</taxon>
    </lineage>
</organism>
<dbReference type="OrthoDB" id="1684927at2"/>
<keyword evidence="2" id="KW-1185">Reference proteome</keyword>